<dbReference type="GO" id="GO:0006629">
    <property type="term" value="P:lipid metabolic process"/>
    <property type="evidence" value="ECO:0007669"/>
    <property type="project" value="UniProtKB-KW"/>
</dbReference>
<evidence type="ECO:0000256" key="6">
    <source>
        <dbReference type="ARBA" id="ARBA00022692"/>
    </source>
</evidence>
<dbReference type="Pfam" id="PF00852">
    <property type="entry name" value="Glyco_transf_10"/>
    <property type="match status" value="1"/>
</dbReference>
<keyword evidence="7" id="KW-0735">Signal-anchor</keyword>
<dbReference type="Ensembl" id="ENSCPOT00000040715.1">
    <property type="protein sequence ID" value="ENSCPOP00000031013.1"/>
    <property type="gene ID" value="ENSCPOG00000037079.1"/>
</dbReference>
<comment type="catalytic activity">
    <reaction evidence="15">
        <text>a beta-D-galactosyl-(1-&gt;3)-N-acetyl-beta-D-glucosaminyl derivative + GDP-beta-L-fucose = a beta-D-galactosyl-(1-&gt;3)-[alpha-L-fucosyl-(1-&gt;4)]-N-acetyl-beta-D-glucosaminyl derivative + GDP + H(+)</text>
        <dbReference type="Rhea" id="RHEA:23628"/>
        <dbReference type="ChEBI" id="CHEBI:15378"/>
        <dbReference type="ChEBI" id="CHEBI:57273"/>
        <dbReference type="ChEBI" id="CHEBI:58189"/>
        <dbReference type="ChEBI" id="CHEBI:133506"/>
        <dbReference type="ChEBI" id="CHEBI:140304"/>
        <dbReference type="EC" id="2.4.1.65"/>
    </reaction>
    <physiologicalReaction direction="left-to-right" evidence="15">
        <dbReference type="Rhea" id="RHEA:23629"/>
    </physiologicalReaction>
</comment>
<evidence type="ECO:0000256" key="3">
    <source>
        <dbReference type="ARBA" id="ARBA00008919"/>
    </source>
</evidence>
<comment type="catalytic activity">
    <reaction evidence="16">
        <text>an alpha-Neu5Ac-(2-&gt;3)-beta-D-Gal-(1-&gt;3)-D-GlcNAc derivative + GDP-beta-L-fucose = an alpha-Neu5Ac-(2-&gt;3)-beta-D-Gal-(1-&gt;3)-[alpha-L-Fuc-(1-&gt;4)]-beta-D-GlcNAc derivative + GDP + H(+)</text>
        <dbReference type="Rhea" id="RHEA:62904"/>
        <dbReference type="ChEBI" id="CHEBI:15378"/>
        <dbReference type="ChEBI" id="CHEBI:57273"/>
        <dbReference type="ChEBI" id="CHEBI:58189"/>
        <dbReference type="ChEBI" id="CHEBI:146021"/>
        <dbReference type="ChEBI" id="CHEBI:146022"/>
    </reaction>
    <physiologicalReaction direction="left-to-right" evidence="16">
        <dbReference type="Rhea" id="RHEA:62905"/>
    </physiologicalReaction>
</comment>
<evidence type="ECO:0000256" key="23">
    <source>
        <dbReference type="ARBA" id="ARBA00047526"/>
    </source>
</evidence>
<dbReference type="OMA" id="ESRYQTW"/>
<comment type="catalytic activity">
    <reaction evidence="24">
        <text>a neolactoside nLc6Cer + GDP-beta-L-fucose = beta-D-galactosyl-(1-&gt;4)-N-acetyl-beta-D-glucosaminyl-(1-&gt;3)-beta-D-galactosyl-(1-&gt;4)-[alpha-L-fucosyl-(1-&gt;3)]-N-acetyl-beta-D-glucosaminyl-(1-&gt;3)-beta-D-galactosyl-(1-&gt;4)-beta-D-glucosyl-(1&lt;-&gt;1')-ceramide + GDP + H(+)</text>
        <dbReference type="Rhea" id="RHEA:48364"/>
        <dbReference type="ChEBI" id="CHEBI:15378"/>
        <dbReference type="ChEBI" id="CHEBI:57273"/>
        <dbReference type="ChEBI" id="CHEBI:58189"/>
        <dbReference type="ChEBI" id="CHEBI:90357"/>
        <dbReference type="ChEBI" id="CHEBI:90358"/>
    </reaction>
    <physiologicalReaction direction="left-to-right" evidence="24">
        <dbReference type="Rhea" id="RHEA:48365"/>
    </physiologicalReaction>
</comment>
<dbReference type="VEuPathDB" id="HostDB:ENSCPOG00000037079"/>
<evidence type="ECO:0000256" key="22">
    <source>
        <dbReference type="ARBA" id="ARBA00036999"/>
    </source>
</evidence>
<evidence type="ECO:0000256" key="9">
    <source>
        <dbReference type="ARBA" id="ARBA00023034"/>
    </source>
</evidence>
<comment type="catalytic activity">
    <reaction evidence="19">
        <text>alpha-L-Fuc-(1-&gt;2)-beta-D-Gal-(1-&gt;4)-D-GlcNAc + GDP-beta-L-fucose = alpha-L-Fuc-(1-&gt;2)-beta-D-Gal-(1-&gt;4)-[alpha-L-Fuc-(1-&gt;3)]-D-GlcNAc + GDP + H(+)</text>
        <dbReference type="Rhea" id="RHEA:62900"/>
        <dbReference type="ChEBI" id="CHEBI:15378"/>
        <dbReference type="ChEBI" id="CHEBI:57273"/>
        <dbReference type="ChEBI" id="CHEBI:58189"/>
        <dbReference type="ChEBI" id="CHEBI:62263"/>
        <dbReference type="ChEBI" id="CHEBI:62507"/>
    </reaction>
</comment>
<feature type="compositionally biased region" description="Polar residues" evidence="27">
    <location>
        <begin position="62"/>
        <end position="75"/>
    </location>
</feature>
<dbReference type="Bgee" id="ENSCPOG00000037079">
    <property type="expression patterns" value="Expressed in cerebellum and 2 other cell types or tissues"/>
</dbReference>
<keyword evidence="8" id="KW-1133">Transmembrane helix</keyword>
<dbReference type="UniPathway" id="UPA00378"/>
<keyword evidence="31" id="KW-1185">Reference proteome</keyword>
<evidence type="ECO:0000256" key="20">
    <source>
        <dbReference type="ARBA" id="ARBA00036757"/>
    </source>
</evidence>
<dbReference type="InterPro" id="IPR001503">
    <property type="entry name" value="Glyco_trans_10"/>
</dbReference>
<comment type="pathway">
    <text evidence="2">Protein modification; protein glycosylation.</text>
</comment>
<comment type="catalytic activity">
    <reaction evidence="14">
        <text>an alpha-Neu5Ac-(2-&gt;3)-beta-D-Gal-(1-&gt;4)-beta-D-GlcNAc-(1-&gt;3)-beta-D-Gal-(1-&gt;4)-[alpha-L-Fuc-(1-&gt;3)]-beta-D-GlcNAc derivative + GDP-beta-L-fucose = an alpha-Neu5Ac-(2-&gt;3)-beta-D-Gal-(1-&gt;4)-[alpha-L-Fuc-(1-&gt;3)]-beta-D-GlcNAc-(1-&gt;3)-beta-D-Gal-(1-&gt;4)-[alpha-L-Fuc-(1-&gt;3)]-beta-D-GlcNAc derivative + GDP + H(+)</text>
        <dbReference type="Rhea" id="RHEA:52864"/>
        <dbReference type="ChEBI" id="CHEBI:15378"/>
        <dbReference type="ChEBI" id="CHEBI:57273"/>
        <dbReference type="ChEBI" id="CHEBI:58189"/>
        <dbReference type="ChEBI" id="CHEBI:145342"/>
        <dbReference type="ChEBI" id="CHEBI:145343"/>
    </reaction>
    <physiologicalReaction direction="left-to-right" evidence="14">
        <dbReference type="Rhea" id="RHEA:52865"/>
    </physiologicalReaction>
</comment>
<evidence type="ECO:0000256" key="11">
    <source>
        <dbReference type="ARBA" id="ARBA00023136"/>
    </source>
</evidence>
<evidence type="ECO:0000313" key="31">
    <source>
        <dbReference type="Proteomes" id="UP000005447"/>
    </source>
</evidence>
<accession>A0A286XZM7</accession>
<evidence type="ECO:0000256" key="25">
    <source>
        <dbReference type="ARBA" id="ARBA00052236"/>
    </source>
</evidence>
<dbReference type="PANTHER" id="PTHR11929:SF11">
    <property type="entry name" value="4-GALACTOSYL-N-ACETYLGLUCOSAMINIDE 3-ALPHA-L-FUCOSYLTRANSFERASE FUT5"/>
    <property type="match status" value="1"/>
</dbReference>
<keyword evidence="9 26" id="KW-0333">Golgi apparatus</keyword>
<evidence type="ECO:0000256" key="13">
    <source>
        <dbReference type="ARBA" id="ARBA00029329"/>
    </source>
</evidence>
<comment type="similarity">
    <text evidence="3 26">Belongs to the glycosyltransferase 10 family.</text>
</comment>
<evidence type="ECO:0000256" key="17">
    <source>
        <dbReference type="ARBA" id="ARBA00036481"/>
    </source>
</evidence>
<dbReference type="InParanoid" id="A0A286XZM7"/>
<dbReference type="GeneTree" id="ENSGT00940000163125"/>
<evidence type="ECO:0000256" key="1">
    <source>
        <dbReference type="ARBA" id="ARBA00004447"/>
    </source>
</evidence>
<dbReference type="AlphaFoldDB" id="A0A286XZM7"/>
<keyword evidence="10" id="KW-0443">Lipid metabolism</keyword>
<keyword evidence="11" id="KW-0472">Membrane</keyword>
<dbReference type="eggNOG" id="KOG2619">
    <property type="taxonomic scope" value="Eukaryota"/>
</dbReference>
<dbReference type="STRING" id="10141.ENSCPOP00000031013"/>
<dbReference type="Pfam" id="PF17039">
    <property type="entry name" value="Glyco_tran_10_N"/>
    <property type="match status" value="1"/>
</dbReference>
<keyword evidence="12" id="KW-0325">Glycoprotein</keyword>
<comment type="catalytic activity">
    <reaction evidence="23">
        <text>N-acetyl-alpha-neuraminosyl-(2-&gt;3)-beta-D-galactosyl-(1-&gt;4)-N-acetyl-beta-D-glucosamine + GDP-beta-L-fucose = N-acetyl-alpha-neuraminosyl-(2-&gt;3)-beta-D-galactosyl-(1-&gt;4)-[alpha-L-fucosyl-(1-&gt;3)]-N-acetyl-beta-D-glucosamine + GDP + H(+)</text>
        <dbReference type="Rhea" id="RHEA:62836"/>
        <dbReference type="ChEBI" id="CHEBI:15378"/>
        <dbReference type="ChEBI" id="CHEBI:57273"/>
        <dbReference type="ChEBI" id="CHEBI:58189"/>
        <dbReference type="ChEBI" id="CHEBI:145937"/>
        <dbReference type="ChEBI" id="CHEBI:145938"/>
    </reaction>
    <physiologicalReaction direction="left-to-right" evidence="23">
        <dbReference type="Rhea" id="RHEA:62837"/>
    </physiologicalReaction>
</comment>
<feature type="region of interest" description="Disordered" evidence="27">
    <location>
        <begin position="47"/>
        <end position="76"/>
    </location>
</feature>
<evidence type="ECO:0000256" key="16">
    <source>
        <dbReference type="ARBA" id="ARBA00036468"/>
    </source>
</evidence>
<feature type="domain" description="Fucosyltransferase N-terminal" evidence="29">
    <location>
        <begin position="83"/>
        <end position="189"/>
    </location>
</feature>
<evidence type="ECO:0000259" key="28">
    <source>
        <dbReference type="Pfam" id="PF00852"/>
    </source>
</evidence>
<comment type="subcellular location">
    <subcellularLocation>
        <location evidence="1 26">Golgi apparatus</location>
        <location evidence="1 26">Golgi stack membrane</location>
        <topology evidence="1 26">Single-pass type II membrane protein</topology>
    </subcellularLocation>
</comment>
<comment type="catalytic activity">
    <reaction evidence="21">
        <text>beta-D-galactosyl-(1-&gt;4)-N-acetyl-D-glucosamine + GDP-beta-L-fucose = beta-D-galactosyl-(1-&gt;4)-[alpha-L-fucosyl-(1-&gt;3)]-N-acetyl-D-glucosamine + GDP + H(+)</text>
        <dbReference type="Rhea" id="RHEA:62824"/>
        <dbReference type="ChEBI" id="CHEBI:15378"/>
        <dbReference type="ChEBI" id="CHEBI:57273"/>
        <dbReference type="ChEBI" id="CHEBI:58189"/>
        <dbReference type="ChEBI" id="CHEBI:60152"/>
        <dbReference type="ChEBI" id="CHEBI:62287"/>
    </reaction>
    <physiologicalReaction direction="left-to-right" evidence="21">
        <dbReference type="Rhea" id="RHEA:62825"/>
    </physiologicalReaction>
</comment>
<protein>
    <recommendedName>
        <fullName evidence="26">Fucosyltransferase</fullName>
        <ecNumber evidence="26">2.4.1.-</ecNumber>
    </recommendedName>
</protein>
<evidence type="ECO:0000256" key="4">
    <source>
        <dbReference type="ARBA" id="ARBA00022676"/>
    </source>
</evidence>
<keyword evidence="5 26" id="KW-0808">Transferase</keyword>
<evidence type="ECO:0000256" key="10">
    <source>
        <dbReference type="ARBA" id="ARBA00023098"/>
    </source>
</evidence>
<dbReference type="SUPFAM" id="SSF53756">
    <property type="entry name" value="UDP-Glycosyltransferase/glycogen phosphorylase"/>
    <property type="match status" value="1"/>
</dbReference>
<dbReference type="EC" id="2.4.1.-" evidence="26"/>
<evidence type="ECO:0000256" key="14">
    <source>
        <dbReference type="ARBA" id="ARBA00036052"/>
    </source>
</evidence>
<gene>
    <name evidence="30" type="primary">LOC100723961</name>
</gene>
<keyword evidence="6 26" id="KW-0812">Transmembrane</keyword>
<comment type="catalytic activity">
    <reaction evidence="25">
        <text>a neolactoside VI(3)-alpha-NeuNAc-nLc6Cer + GDP-beta-L-fucose = a neolactoside VI(3)-alpha-NeuAc,III(3)-alphaFuc-nLc6Cer + GDP + H(+)</text>
        <dbReference type="Rhea" id="RHEA:48352"/>
        <dbReference type="ChEBI" id="CHEBI:15378"/>
        <dbReference type="ChEBI" id="CHEBI:57273"/>
        <dbReference type="ChEBI" id="CHEBI:58189"/>
        <dbReference type="ChEBI" id="CHEBI:90335"/>
        <dbReference type="ChEBI" id="CHEBI:90339"/>
    </reaction>
    <physiologicalReaction direction="left-to-right" evidence="25">
        <dbReference type="Rhea" id="RHEA:48353"/>
    </physiologicalReaction>
</comment>
<dbReference type="InterPro" id="IPR055270">
    <property type="entry name" value="Glyco_tran_10_C"/>
</dbReference>
<evidence type="ECO:0000259" key="29">
    <source>
        <dbReference type="Pfam" id="PF17039"/>
    </source>
</evidence>
<evidence type="ECO:0000313" key="30">
    <source>
        <dbReference type="Ensembl" id="ENSCPOP00000031013.1"/>
    </source>
</evidence>
<comment type="catalytic activity">
    <reaction evidence="18">
        <text>a neolactoside nLc4Cer(d18:1(4E)) + GDP-beta-L-fucose = a neolactoside III(3)-alpha-Fuc-nLc4Cer(d18:1(4E)) + GDP + H(+)</text>
        <dbReference type="Rhea" id="RHEA:48332"/>
        <dbReference type="ChEBI" id="CHEBI:15378"/>
        <dbReference type="ChEBI" id="CHEBI:17006"/>
        <dbReference type="ChEBI" id="CHEBI:57273"/>
        <dbReference type="ChEBI" id="CHEBI:58189"/>
        <dbReference type="ChEBI" id="CHEBI:77240"/>
    </reaction>
    <physiologicalReaction direction="left-to-right" evidence="18">
        <dbReference type="Rhea" id="RHEA:48333"/>
    </physiologicalReaction>
</comment>
<dbReference type="Proteomes" id="UP000005447">
    <property type="component" value="Unassembled WGS sequence"/>
</dbReference>
<evidence type="ECO:0000256" key="5">
    <source>
        <dbReference type="ARBA" id="ARBA00022679"/>
    </source>
</evidence>
<reference evidence="31" key="1">
    <citation type="journal article" date="2011" name="Nature">
        <title>A high-resolution map of human evolutionary constraint using 29 mammals.</title>
        <authorList>
            <person name="Lindblad-Toh K."/>
            <person name="Garber M."/>
            <person name="Zuk O."/>
            <person name="Lin M.F."/>
            <person name="Parker B.J."/>
            <person name="Washietl S."/>
            <person name="Kheradpour P."/>
            <person name="Ernst J."/>
            <person name="Jordan G."/>
            <person name="Mauceli E."/>
            <person name="Ward L.D."/>
            <person name="Lowe C.B."/>
            <person name="Holloway A.K."/>
            <person name="Clamp M."/>
            <person name="Gnerre S."/>
            <person name="Alfoldi J."/>
            <person name="Beal K."/>
            <person name="Chang J."/>
            <person name="Clawson H."/>
            <person name="Cuff J."/>
            <person name="Di Palma F."/>
            <person name="Fitzgerald S."/>
            <person name="Flicek P."/>
            <person name="Guttman M."/>
            <person name="Hubisz M.J."/>
            <person name="Jaffe D.B."/>
            <person name="Jungreis I."/>
            <person name="Kent W.J."/>
            <person name="Kostka D."/>
            <person name="Lara M."/>
            <person name="Martins A.L."/>
            <person name="Massingham T."/>
            <person name="Moltke I."/>
            <person name="Raney B.J."/>
            <person name="Rasmussen M.D."/>
            <person name="Robinson J."/>
            <person name="Stark A."/>
            <person name="Vilella A.J."/>
            <person name="Wen J."/>
            <person name="Xie X."/>
            <person name="Zody M.C."/>
            <person name="Baldwin J."/>
            <person name="Bloom T."/>
            <person name="Chin C.W."/>
            <person name="Heiman D."/>
            <person name="Nicol R."/>
            <person name="Nusbaum C."/>
            <person name="Young S."/>
            <person name="Wilkinson J."/>
            <person name="Worley K.C."/>
            <person name="Kovar C.L."/>
            <person name="Muzny D.M."/>
            <person name="Gibbs R.A."/>
            <person name="Cree A."/>
            <person name="Dihn H.H."/>
            <person name="Fowler G."/>
            <person name="Jhangiani S."/>
            <person name="Joshi V."/>
            <person name="Lee S."/>
            <person name="Lewis L.R."/>
            <person name="Nazareth L.V."/>
            <person name="Okwuonu G."/>
            <person name="Santibanez J."/>
            <person name="Warren W.C."/>
            <person name="Mardis E.R."/>
            <person name="Weinstock G.M."/>
            <person name="Wilson R.K."/>
            <person name="Delehaunty K."/>
            <person name="Dooling D."/>
            <person name="Fronik C."/>
            <person name="Fulton L."/>
            <person name="Fulton B."/>
            <person name="Graves T."/>
            <person name="Minx P."/>
            <person name="Sodergren E."/>
            <person name="Birney E."/>
            <person name="Margulies E.H."/>
            <person name="Herrero J."/>
            <person name="Green E.D."/>
            <person name="Haussler D."/>
            <person name="Siepel A."/>
            <person name="Goldman N."/>
            <person name="Pollard K.S."/>
            <person name="Pedersen J.S."/>
            <person name="Lander E.S."/>
            <person name="Kellis M."/>
        </authorList>
    </citation>
    <scope>NUCLEOTIDE SEQUENCE [LARGE SCALE GENOMIC DNA]</scope>
    <source>
        <strain evidence="31">2N</strain>
    </source>
</reference>
<evidence type="ECO:0000256" key="8">
    <source>
        <dbReference type="ARBA" id="ARBA00022989"/>
    </source>
</evidence>
<evidence type="ECO:0000256" key="27">
    <source>
        <dbReference type="SAM" id="MobiDB-lite"/>
    </source>
</evidence>
<keyword evidence="4 26" id="KW-0328">Glycosyltransferase</keyword>
<dbReference type="GO" id="GO:0032580">
    <property type="term" value="C:Golgi cisterna membrane"/>
    <property type="evidence" value="ECO:0007669"/>
    <property type="project" value="UniProtKB-SubCell"/>
</dbReference>
<evidence type="ECO:0000256" key="12">
    <source>
        <dbReference type="ARBA" id="ARBA00023180"/>
    </source>
</evidence>
<comment type="catalytic activity">
    <reaction evidence="20">
        <text>a neolactoside nLc4Cer + GDP-beta-L-fucose = a neolactoside III(3)-alpha-Fuc-nLc4Cer + GDP + H(+)</text>
        <dbReference type="Rhea" id="RHEA:48376"/>
        <dbReference type="ChEBI" id="CHEBI:15378"/>
        <dbReference type="ChEBI" id="CHEBI:57273"/>
        <dbReference type="ChEBI" id="CHEBI:58189"/>
        <dbReference type="ChEBI" id="CHEBI:90376"/>
        <dbReference type="ChEBI" id="CHEBI:90379"/>
    </reaction>
    <physiologicalReaction direction="left-to-right" evidence="20">
        <dbReference type="Rhea" id="RHEA:48377"/>
    </physiologicalReaction>
</comment>
<reference evidence="30" key="2">
    <citation type="submission" date="2025-08" db="UniProtKB">
        <authorList>
            <consortium name="Ensembl"/>
        </authorList>
    </citation>
    <scope>IDENTIFICATION</scope>
    <source>
        <strain evidence="30">2N</strain>
    </source>
</reference>
<dbReference type="GO" id="GO:0017060">
    <property type="term" value="F:3-galactosyl-N-acetylglucosaminide 4-alpha-L-fucosyltransferase activity"/>
    <property type="evidence" value="ECO:0007669"/>
    <property type="project" value="UniProtKB-EC"/>
</dbReference>
<reference evidence="30" key="3">
    <citation type="submission" date="2025-09" db="UniProtKB">
        <authorList>
            <consortium name="Ensembl"/>
        </authorList>
    </citation>
    <scope>IDENTIFICATION</scope>
    <source>
        <strain evidence="30">2N</strain>
    </source>
</reference>
<organism evidence="30 31">
    <name type="scientific">Cavia porcellus</name>
    <name type="common">Guinea pig</name>
    <dbReference type="NCBI Taxonomy" id="10141"/>
    <lineage>
        <taxon>Eukaryota</taxon>
        <taxon>Metazoa</taxon>
        <taxon>Chordata</taxon>
        <taxon>Craniata</taxon>
        <taxon>Vertebrata</taxon>
        <taxon>Euteleostomi</taxon>
        <taxon>Mammalia</taxon>
        <taxon>Eutheria</taxon>
        <taxon>Euarchontoglires</taxon>
        <taxon>Glires</taxon>
        <taxon>Rodentia</taxon>
        <taxon>Hystricomorpha</taxon>
        <taxon>Caviidae</taxon>
        <taxon>Cavia</taxon>
    </lineage>
</organism>
<evidence type="ECO:0000256" key="2">
    <source>
        <dbReference type="ARBA" id="ARBA00004922"/>
    </source>
</evidence>
<comment type="catalytic activity">
    <reaction evidence="17">
        <text>an N-acetyl-alpha-neuraminyl-(2-&gt;3)-beta-D-galactosyl-(1-&gt;4)-N-acetyl-beta-D-glucosaminyl derivative + GDP-beta-L-fucose = an alpha-Neu5Ac-(2-&gt;3)-beta-D-Gal-(1-&gt;4)-[alpha-L-Fuc-(1-&gt;3)]-beta-D-GlcNAc derivative + GDP + H(+)</text>
        <dbReference type="Rhea" id="RHEA:56076"/>
        <dbReference type="ChEBI" id="CHEBI:15378"/>
        <dbReference type="ChEBI" id="CHEBI:57273"/>
        <dbReference type="ChEBI" id="CHEBI:58189"/>
        <dbReference type="ChEBI" id="CHEBI:136545"/>
        <dbReference type="ChEBI" id="CHEBI:139509"/>
    </reaction>
    <physiologicalReaction direction="left-to-right" evidence="17">
        <dbReference type="Rhea" id="RHEA:56077"/>
    </physiologicalReaction>
</comment>
<sequence>SSPLPQLSWPMEWLRGPWRHCLSGLLLQLLLSICFFSYLRVTWDPPTGSPTPAPSSEDVVPTTPQRTPGLASTTQPPAPRGLLILLWTWPFGQPVALSRCSEMRPGTADCRITANRSVYPQADAVIVHHRDISFKPKRQLPPSPRPPGQRWVWFSLESPSHCRQLEALDGYFNLTMSYRRDSDIFTPYGWLEPRDAQLPAPPLNLSAKTGLVAWVVSNWKENSARVGYYNQLRLHLPVDVYGRGHLPLPRQDMQERLARYKFYLAFENSQHPDYITEKLWKNALGAPALPVVLGPSRTDYERVLPPDAFIHVDDFPSPRALAQHLLALDQDDAQYLRHFRWRDTLQVGIGNWTLAFCKACWRLQEGPRYQTVASIAAWFK</sequence>
<evidence type="ECO:0000256" key="19">
    <source>
        <dbReference type="ARBA" id="ARBA00036594"/>
    </source>
</evidence>
<evidence type="ECO:0000256" key="24">
    <source>
        <dbReference type="ARBA" id="ARBA00048398"/>
    </source>
</evidence>
<proteinExistence type="inferred from homology"/>
<evidence type="ECO:0000256" key="26">
    <source>
        <dbReference type="RuleBase" id="RU003832"/>
    </source>
</evidence>
<dbReference type="PANTHER" id="PTHR11929">
    <property type="entry name" value="ALPHA- 1,3 -FUCOSYLTRANSFERASE"/>
    <property type="match status" value="1"/>
</dbReference>
<evidence type="ECO:0000256" key="15">
    <source>
        <dbReference type="ARBA" id="ARBA00036273"/>
    </source>
</evidence>
<dbReference type="EMBL" id="AAKN02056763">
    <property type="status" value="NOT_ANNOTATED_CDS"/>
    <property type="molecule type" value="Genomic_DNA"/>
</dbReference>
<comment type="catalytic activity">
    <reaction evidence="22">
        <text>a neolactoside nLc6Cer(d18:1(4E)) + GDP-beta-L-fucose = a neolactoside III(3)-alpha-Fuc-nLc6Cer(d18:1(4E)) + GDP + H(+)</text>
        <dbReference type="Rhea" id="RHEA:48336"/>
        <dbReference type="ChEBI" id="CHEBI:15378"/>
        <dbReference type="ChEBI" id="CHEBI:57273"/>
        <dbReference type="ChEBI" id="CHEBI:58189"/>
        <dbReference type="ChEBI" id="CHEBI:61610"/>
        <dbReference type="ChEBI" id="CHEBI:90307"/>
    </reaction>
    <physiologicalReaction direction="left-to-right" evidence="22">
        <dbReference type="Rhea" id="RHEA:48337"/>
    </physiologicalReaction>
</comment>
<dbReference type="Gene3D" id="3.40.50.11660">
    <property type="entry name" value="Glycosyl transferase family 10, C-terminal domain"/>
    <property type="match status" value="1"/>
</dbReference>
<evidence type="ECO:0000256" key="21">
    <source>
        <dbReference type="ARBA" id="ARBA00036928"/>
    </source>
</evidence>
<evidence type="ECO:0000256" key="18">
    <source>
        <dbReference type="ARBA" id="ARBA00036497"/>
    </source>
</evidence>
<dbReference type="GO" id="GO:0017083">
    <property type="term" value="F:4-galactosyl-N-acetylglucosaminide 3-alpha-L-fucosyltransferase activity"/>
    <property type="evidence" value="ECO:0007669"/>
    <property type="project" value="UniProtKB-EC"/>
</dbReference>
<feature type="domain" description="Fucosyltransferase C-terminal" evidence="28">
    <location>
        <begin position="206"/>
        <end position="378"/>
    </location>
</feature>
<evidence type="ECO:0000256" key="7">
    <source>
        <dbReference type="ARBA" id="ARBA00022968"/>
    </source>
</evidence>
<dbReference type="FunFam" id="3.40.50.11660:FF:000001">
    <property type="entry name" value="alpha-(1,3)-fucosyltransferase 9"/>
    <property type="match status" value="1"/>
</dbReference>
<name>A0A286XZM7_CAVPO</name>
<dbReference type="InterPro" id="IPR038577">
    <property type="entry name" value="GT10-like_C_sf"/>
</dbReference>
<dbReference type="InterPro" id="IPR031481">
    <property type="entry name" value="Glyco_tran_10_N"/>
</dbReference>
<comment type="catalytic activity">
    <reaction evidence="13">
        <text>a beta-D-galactosyl-(1-&gt;4)-N-acetyl-beta-D-glucosaminyl derivative + GDP-beta-L-fucose = a beta-D-galactosyl-(1-&gt;4)-[alpha-L-fucosyl-(1-&gt;3)]-N-acetyl-beta-D-glucosaminyl derivative + GDP + H(+)</text>
        <dbReference type="Rhea" id="RHEA:14257"/>
        <dbReference type="ChEBI" id="CHEBI:15378"/>
        <dbReference type="ChEBI" id="CHEBI:57273"/>
        <dbReference type="ChEBI" id="CHEBI:58189"/>
        <dbReference type="ChEBI" id="CHEBI:133507"/>
        <dbReference type="ChEBI" id="CHEBI:137941"/>
        <dbReference type="EC" id="2.4.1.152"/>
    </reaction>
    <physiologicalReaction direction="left-to-right" evidence="13">
        <dbReference type="Rhea" id="RHEA:14258"/>
    </physiologicalReaction>
</comment>